<comment type="subcellular location">
    <subcellularLocation>
        <location evidence="1 13">Endoplasmic reticulum membrane</location>
        <topology evidence="1 13">Multi-pass membrane protein</topology>
    </subcellularLocation>
</comment>
<evidence type="ECO:0000256" key="3">
    <source>
        <dbReference type="ARBA" id="ARBA00011071"/>
    </source>
</evidence>
<gene>
    <name evidence="14" type="ORF">GGX14DRAFT_516558</name>
</gene>
<sequence>MLFRHMMPTFPSFRDVLVLSIALRVGLILYSEWHDAHSVVKYTDIDYRVFSDAARFLVYPTKNHQGPLKALTGLNLTVGDPYARETYRYTPLLALLLTPNEWLHPSFGKYLFAVCDIVNGLLIYDLLVSFGLPASSSQACKDLATRYSALHLLNPLVFTISTRGSSEAVLSLFVLLTLHLAMNERWDAAAIVMGLSTHWKIYPVIYGVACLGVIGNSEHAQGWTAYARSMVNSRTIRFATLSAFTFFCLSAACYLVWGYPFLYESYLYHLHRLDHRHNFSPYFYLIYITYPSFGQPASHDLTLWGRILRSPLTSFVPQMTLALGAGLAFGRRKDDLVFAWFVQTVVFVVFNKVCTSQYFLWYLLLLPLLLPKLSISRRNAVAYLAVWVGTQALWLYEAYKLEFLGQNVFFALWVRGLIYIVGNCWVLGGIIDGYTATSKTVKL</sequence>
<evidence type="ECO:0000256" key="13">
    <source>
        <dbReference type="RuleBase" id="RU365064"/>
    </source>
</evidence>
<evidence type="ECO:0000256" key="8">
    <source>
        <dbReference type="ARBA" id="ARBA00022692"/>
    </source>
</evidence>
<evidence type="ECO:0000256" key="6">
    <source>
        <dbReference type="ARBA" id="ARBA00022676"/>
    </source>
</evidence>
<comment type="pathway">
    <text evidence="2 13">Glycolipid biosynthesis; glycosylphosphatidylinositol-anchor biosynthesis.</text>
</comment>
<evidence type="ECO:0000256" key="2">
    <source>
        <dbReference type="ARBA" id="ARBA00004687"/>
    </source>
</evidence>
<dbReference type="Pfam" id="PF05007">
    <property type="entry name" value="Mannosyl_trans"/>
    <property type="match status" value="1"/>
</dbReference>
<evidence type="ECO:0000313" key="14">
    <source>
        <dbReference type="EMBL" id="KAJ7219442.1"/>
    </source>
</evidence>
<comment type="caution">
    <text evidence="13">Lacks conserved residue(s) required for the propagation of feature annotation.</text>
</comment>
<dbReference type="PANTHER" id="PTHR12886:SF0">
    <property type="entry name" value="GPI MANNOSYLTRANSFERASE 1"/>
    <property type="match status" value="1"/>
</dbReference>
<keyword evidence="7 13" id="KW-0808">Transferase</keyword>
<evidence type="ECO:0000256" key="12">
    <source>
        <dbReference type="ARBA" id="ARBA00025399"/>
    </source>
</evidence>
<dbReference type="AlphaFoldDB" id="A0AAD6VQ22"/>
<accession>A0AAD6VQ22</accession>
<dbReference type="GO" id="GO:0051751">
    <property type="term" value="F:alpha-1,4-mannosyltransferase activity"/>
    <property type="evidence" value="ECO:0007669"/>
    <property type="project" value="InterPro"/>
</dbReference>
<reference evidence="14" key="1">
    <citation type="submission" date="2023-03" db="EMBL/GenBank/DDBJ databases">
        <title>Massive genome expansion in bonnet fungi (Mycena s.s.) driven by repeated elements and novel gene families across ecological guilds.</title>
        <authorList>
            <consortium name="Lawrence Berkeley National Laboratory"/>
            <person name="Harder C.B."/>
            <person name="Miyauchi S."/>
            <person name="Viragh M."/>
            <person name="Kuo A."/>
            <person name="Thoen E."/>
            <person name="Andreopoulos B."/>
            <person name="Lu D."/>
            <person name="Skrede I."/>
            <person name="Drula E."/>
            <person name="Henrissat B."/>
            <person name="Morin E."/>
            <person name="Kohler A."/>
            <person name="Barry K."/>
            <person name="LaButti K."/>
            <person name="Morin E."/>
            <person name="Salamov A."/>
            <person name="Lipzen A."/>
            <person name="Mereny Z."/>
            <person name="Hegedus B."/>
            <person name="Baldrian P."/>
            <person name="Stursova M."/>
            <person name="Weitz H."/>
            <person name="Taylor A."/>
            <person name="Grigoriev I.V."/>
            <person name="Nagy L.G."/>
            <person name="Martin F."/>
            <person name="Kauserud H."/>
        </authorList>
    </citation>
    <scope>NUCLEOTIDE SEQUENCE</scope>
    <source>
        <strain evidence="14">9144</strain>
    </source>
</reference>
<proteinExistence type="inferred from homology"/>
<feature type="transmembrane region" description="Helical" evidence="13">
    <location>
        <begin position="238"/>
        <end position="257"/>
    </location>
</feature>
<feature type="transmembrane region" description="Helical" evidence="13">
    <location>
        <begin position="337"/>
        <end position="360"/>
    </location>
</feature>
<keyword evidence="11 13" id="KW-0472">Membrane</keyword>
<keyword evidence="15" id="KW-1185">Reference proteome</keyword>
<keyword evidence="9 13" id="KW-0256">Endoplasmic reticulum</keyword>
<evidence type="ECO:0000256" key="5">
    <source>
        <dbReference type="ARBA" id="ARBA00022502"/>
    </source>
</evidence>
<evidence type="ECO:0000256" key="11">
    <source>
        <dbReference type="ARBA" id="ARBA00023136"/>
    </source>
</evidence>
<evidence type="ECO:0000313" key="15">
    <source>
        <dbReference type="Proteomes" id="UP001219525"/>
    </source>
</evidence>
<feature type="transmembrane region" description="Helical" evidence="13">
    <location>
        <begin position="201"/>
        <end position="217"/>
    </location>
</feature>
<keyword evidence="8 13" id="KW-0812">Transmembrane</keyword>
<feature type="transmembrane region" description="Helical" evidence="13">
    <location>
        <begin position="408"/>
        <end position="431"/>
    </location>
</feature>
<name>A0AAD6VQ22_9AGAR</name>
<keyword evidence="6 13" id="KW-0328">Glycosyltransferase</keyword>
<dbReference type="EMBL" id="JARJCW010000011">
    <property type="protein sequence ID" value="KAJ7219442.1"/>
    <property type="molecule type" value="Genomic_DNA"/>
</dbReference>
<evidence type="ECO:0000256" key="10">
    <source>
        <dbReference type="ARBA" id="ARBA00022989"/>
    </source>
</evidence>
<evidence type="ECO:0000256" key="1">
    <source>
        <dbReference type="ARBA" id="ARBA00004477"/>
    </source>
</evidence>
<dbReference type="GO" id="GO:0005789">
    <property type="term" value="C:endoplasmic reticulum membrane"/>
    <property type="evidence" value="ECO:0007669"/>
    <property type="project" value="UniProtKB-SubCell"/>
</dbReference>
<comment type="function">
    <text evidence="12 13">Mannosyltransferase involved in glycosylphosphatidylinositol-anchor biosynthesis. Transfers the first alpha-1,4-mannose to GlcN-acyl-PI during GPI precursor assembly. Required for cell wall integrity.</text>
</comment>
<feature type="transmembrane region" description="Helical" evidence="13">
    <location>
        <begin position="380"/>
        <end position="396"/>
    </location>
</feature>
<keyword evidence="5 13" id="KW-0337">GPI-anchor biosynthesis</keyword>
<organism evidence="14 15">
    <name type="scientific">Mycena pura</name>
    <dbReference type="NCBI Taxonomy" id="153505"/>
    <lineage>
        <taxon>Eukaryota</taxon>
        <taxon>Fungi</taxon>
        <taxon>Dikarya</taxon>
        <taxon>Basidiomycota</taxon>
        <taxon>Agaricomycotina</taxon>
        <taxon>Agaricomycetes</taxon>
        <taxon>Agaricomycetidae</taxon>
        <taxon>Agaricales</taxon>
        <taxon>Marasmiineae</taxon>
        <taxon>Mycenaceae</taxon>
        <taxon>Mycena</taxon>
    </lineage>
</organism>
<dbReference type="EC" id="2.4.1.-" evidence="13"/>
<evidence type="ECO:0000256" key="9">
    <source>
        <dbReference type="ARBA" id="ARBA00022824"/>
    </source>
</evidence>
<dbReference type="GO" id="GO:0006506">
    <property type="term" value="P:GPI anchor biosynthetic process"/>
    <property type="evidence" value="ECO:0007669"/>
    <property type="project" value="UniProtKB-KW"/>
</dbReference>
<comment type="caution">
    <text evidence="14">The sequence shown here is derived from an EMBL/GenBank/DDBJ whole genome shotgun (WGS) entry which is preliminary data.</text>
</comment>
<feature type="transmembrane region" description="Helical" evidence="13">
    <location>
        <begin position="312"/>
        <end position="330"/>
    </location>
</feature>
<protein>
    <recommendedName>
        <fullName evidence="4 13">GPI mannosyltransferase 1</fullName>
        <ecNumber evidence="13">2.4.1.-</ecNumber>
    </recommendedName>
    <alternativeName>
        <fullName evidence="13">GPI mannosyltransferase I</fullName>
    </alternativeName>
</protein>
<dbReference type="GO" id="GO:0004376">
    <property type="term" value="F:GPI mannosyltransferase activity"/>
    <property type="evidence" value="ECO:0007669"/>
    <property type="project" value="InterPro"/>
</dbReference>
<dbReference type="InterPro" id="IPR007704">
    <property type="entry name" value="PIG-M"/>
</dbReference>
<comment type="similarity">
    <text evidence="3 13">Belongs to the PIGM family.</text>
</comment>
<dbReference type="Proteomes" id="UP001219525">
    <property type="component" value="Unassembled WGS sequence"/>
</dbReference>
<evidence type="ECO:0000256" key="7">
    <source>
        <dbReference type="ARBA" id="ARBA00022679"/>
    </source>
</evidence>
<keyword evidence="10 13" id="KW-1133">Transmembrane helix</keyword>
<dbReference type="GO" id="GO:1990529">
    <property type="term" value="C:glycosylphosphatidylinositol-mannosyltransferase I complex"/>
    <property type="evidence" value="ECO:0007669"/>
    <property type="project" value="TreeGrafter"/>
</dbReference>
<dbReference type="PANTHER" id="PTHR12886">
    <property type="entry name" value="PIG-M MANNOSYLTRANSFERASE"/>
    <property type="match status" value="1"/>
</dbReference>
<evidence type="ECO:0000256" key="4">
    <source>
        <dbReference type="ARBA" id="ARBA00013797"/>
    </source>
</evidence>